<dbReference type="GO" id="GO:0003677">
    <property type="term" value="F:DNA binding"/>
    <property type="evidence" value="ECO:0007669"/>
    <property type="project" value="UniProtKB-KW"/>
</dbReference>
<evidence type="ECO:0000256" key="1">
    <source>
        <dbReference type="ARBA" id="ARBA00023015"/>
    </source>
</evidence>
<evidence type="ECO:0000256" key="2">
    <source>
        <dbReference type="ARBA" id="ARBA00023125"/>
    </source>
</evidence>
<dbReference type="PANTHER" id="PTHR43537">
    <property type="entry name" value="TRANSCRIPTIONAL REGULATOR, GNTR FAMILY"/>
    <property type="match status" value="1"/>
</dbReference>
<dbReference type="SUPFAM" id="SSF46785">
    <property type="entry name" value="Winged helix' DNA-binding domain"/>
    <property type="match status" value="1"/>
</dbReference>
<keyword evidence="1" id="KW-0805">Transcription regulation</keyword>
<organism evidence="5 6">
    <name type="scientific">Gemmobacter aquaticus</name>
    <dbReference type="NCBI Taxonomy" id="490185"/>
    <lineage>
        <taxon>Bacteria</taxon>
        <taxon>Pseudomonadati</taxon>
        <taxon>Pseudomonadota</taxon>
        <taxon>Alphaproteobacteria</taxon>
        <taxon>Rhodobacterales</taxon>
        <taxon>Paracoccaceae</taxon>
        <taxon>Gemmobacter</taxon>
    </lineage>
</organism>
<dbReference type="InterPro" id="IPR011711">
    <property type="entry name" value="GntR_C"/>
</dbReference>
<dbReference type="GO" id="GO:0003700">
    <property type="term" value="F:DNA-binding transcription factor activity"/>
    <property type="evidence" value="ECO:0007669"/>
    <property type="project" value="InterPro"/>
</dbReference>
<dbReference type="EMBL" id="BMLP01000005">
    <property type="protein sequence ID" value="GGO34472.1"/>
    <property type="molecule type" value="Genomic_DNA"/>
</dbReference>
<dbReference type="InterPro" id="IPR036388">
    <property type="entry name" value="WH-like_DNA-bd_sf"/>
</dbReference>
<dbReference type="SUPFAM" id="SSF48008">
    <property type="entry name" value="GntR ligand-binding domain-like"/>
    <property type="match status" value="1"/>
</dbReference>
<protein>
    <submittedName>
        <fullName evidence="5">GntR family transcriptional regulator</fullName>
    </submittedName>
</protein>
<evidence type="ECO:0000256" key="3">
    <source>
        <dbReference type="ARBA" id="ARBA00023163"/>
    </source>
</evidence>
<dbReference type="Pfam" id="PF00392">
    <property type="entry name" value="GntR"/>
    <property type="match status" value="1"/>
</dbReference>
<accession>A0A917YLA4</accession>
<dbReference type="Proteomes" id="UP000598196">
    <property type="component" value="Unassembled WGS sequence"/>
</dbReference>
<dbReference type="OrthoDB" id="9806293at2"/>
<dbReference type="InterPro" id="IPR008920">
    <property type="entry name" value="TF_FadR/GntR_C"/>
</dbReference>
<reference evidence="5 6" key="1">
    <citation type="journal article" date="2014" name="Int. J. Syst. Evol. Microbiol.">
        <title>Complete genome sequence of Corynebacterium casei LMG S-19264T (=DSM 44701T), isolated from a smear-ripened cheese.</title>
        <authorList>
            <consortium name="US DOE Joint Genome Institute (JGI-PGF)"/>
            <person name="Walter F."/>
            <person name="Albersmeier A."/>
            <person name="Kalinowski J."/>
            <person name="Ruckert C."/>
        </authorList>
    </citation>
    <scope>NUCLEOTIDE SEQUENCE [LARGE SCALE GENOMIC DNA]</scope>
    <source>
        <strain evidence="5 6">CGMCC 1.7029</strain>
    </source>
</reference>
<dbReference type="Gene3D" id="1.20.120.530">
    <property type="entry name" value="GntR ligand-binding domain-like"/>
    <property type="match status" value="1"/>
</dbReference>
<dbReference type="InterPro" id="IPR000524">
    <property type="entry name" value="Tscrpt_reg_HTH_GntR"/>
</dbReference>
<dbReference type="Pfam" id="PF07729">
    <property type="entry name" value="FCD"/>
    <property type="match status" value="1"/>
</dbReference>
<keyword evidence="6" id="KW-1185">Reference proteome</keyword>
<name>A0A917YLA4_9RHOB</name>
<sequence length="215" mass="23768">MGNQSDQAVEQLQRMIEHGELRPGSMVSERGLMELTGLGRTPVREAIQRLAMTRMLHVHPSKGIEVPAVSVEDQLNGLEVRRTLESLAVTLACTRATEQDMTDMGTLRSALTGDFQLSAYAETVRQTHALIIRAASNPYLDTMMTPLQALSRRFWIIHVSDTAREIAEGRALHAEILTQILNRDANAAKTASLALNDYLVRFAVATITRRAHPGN</sequence>
<dbReference type="PANTHER" id="PTHR43537:SF5">
    <property type="entry name" value="UXU OPERON TRANSCRIPTIONAL REGULATOR"/>
    <property type="match status" value="1"/>
</dbReference>
<dbReference type="InterPro" id="IPR036390">
    <property type="entry name" value="WH_DNA-bd_sf"/>
</dbReference>
<keyword evidence="2" id="KW-0238">DNA-binding</keyword>
<comment type="caution">
    <text evidence="5">The sequence shown here is derived from an EMBL/GenBank/DDBJ whole genome shotgun (WGS) entry which is preliminary data.</text>
</comment>
<dbReference type="AlphaFoldDB" id="A0A917YLA4"/>
<evidence type="ECO:0000259" key="4">
    <source>
        <dbReference type="PROSITE" id="PS50949"/>
    </source>
</evidence>
<proteinExistence type="predicted"/>
<dbReference type="RefSeq" id="WP_146287604.1">
    <property type="nucleotide sequence ID" value="NZ_BMLP01000005.1"/>
</dbReference>
<keyword evidence="3" id="KW-0804">Transcription</keyword>
<dbReference type="PROSITE" id="PS50949">
    <property type="entry name" value="HTH_GNTR"/>
    <property type="match status" value="1"/>
</dbReference>
<feature type="domain" description="HTH gntR-type" evidence="4">
    <location>
        <begin position="2"/>
        <end position="69"/>
    </location>
</feature>
<evidence type="ECO:0000313" key="5">
    <source>
        <dbReference type="EMBL" id="GGO34472.1"/>
    </source>
</evidence>
<evidence type="ECO:0000313" key="6">
    <source>
        <dbReference type="Proteomes" id="UP000598196"/>
    </source>
</evidence>
<gene>
    <name evidence="5" type="ORF">GCM10010991_25310</name>
</gene>
<dbReference type="Gene3D" id="1.10.10.10">
    <property type="entry name" value="Winged helix-like DNA-binding domain superfamily/Winged helix DNA-binding domain"/>
    <property type="match status" value="1"/>
</dbReference>
<dbReference type="SMART" id="SM00345">
    <property type="entry name" value="HTH_GNTR"/>
    <property type="match status" value="1"/>
</dbReference>
<dbReference type="SMART" id="SM00895">
    <property type="entry name" value="FCD"/>
    <property type="match status" value="1"/>
</dbReference>